<evidence type="ECO:0000256" key="4">
    <source>
        <dbReference type="SAM" id="MobiDB-lite"/>
    </source>
</evidence>
<protein>
    <recommendedName>
        <fullName evidence="5">Histone chaperone domain-containing protein</fullName>
    </recommendedName>
</protein>
<feature type="compositionally biased region" description="Acidic residues" evidence="4">
    <location>
        <begin position="229"/>
        <end position="242"/>
    </location>
</feature>
<dbReference type="PANTHER" id="PTHR15410:SF2">
    <property type="entry name" value="HIRA-INTERACTING PROTEIN 3"/>
    <property type="match status" value="1"/>
</dbReference>
<feature type="compositionally biased region" description="Basic and acidic residues" evidence="4">
    <location>
        <begin position="243"/>
        <end position="254"/>
    </location>
</feature>
<reference evidence="6" key="1">
    <citation type="submission" date="2019-06" db="EMBL/GenBank/DDBJ databases">
        <authorList>
            <consortium name="Wellcome Sanger Institute Data Sharing"/>
        </authorList>
    </citation>
    <scope>NUCLEOTIDE SEQUENCE [LARGE SCALE GENOMIC DNA]</scope>
</reference>
<reference evidence="6" key="2">
    <citation type="submission" date="2025-05" db="UniProtKB">
        <authorList>
            <consortium name="Ensembl"/>
        </authorList>
    </citation>
    <scope>IDENTIFICATION</scope>
</reference>
<feature type="compositionally biased region" description="Basic residues" evidence="4">
    <location>
        <begin position="275"/>
        <end position="289"/>
    </location>
</feature>
<dbReference type="InterPro" id="IPR019098">
    <property type="entry name" value="Histone_chaperone_domain_CHZ"/>
</dbReference>
<feature type="compositionally biased region" description="Basic and acidic residues" evidence="4">
    <location>
        <begin position="207"/>
        <end position="228"/>
    </location>
</feature>
<gene>
    <name evidence="6" type="primary">hirip3</name>
</gene>
<dbReference type="InterPro" id="IPR037647">
    <property type="entry name" value="HIRIP3"/>
</dbReference>
<feature type="compositionally biased region" description="Basic and acidic residues" evidence="4">
    <location>
        <begin position="144"/>
        <end position="162"/>
    </location>
</feature>
<dbReference type="GO" id="GO:0005634">
    <property type="term" value="C:nucleus"/>
    <property type="evidence" value="ECO:0007669"/>
    <property type="project" value="UniProtKB-SubCell"/>
</dbReference>
<evidence type="ECO:0000313" key="6">
    <source>
        <dbReference type="Ensembl" id="ENSSORP00005000640.1"/>
    </source>
</evidence>
<accession>A0A672YBC5</accession>
<dbReference type="Proteomes" id="UP000472271">
    <property type="component" value="Chromosome 8"/>
</dbReference>
<feature type="region of interest" description="Disordered" evidence="4">
    <location>
        <begin position="386"/>
        <end position="442"/>
    </location>
</feature>
<feature type="compositionally biased region" description="Polar residues" evidence="4">
    <location>
        <begin position="392"/>
        <end position="411"/>
    </location>
</feature>
<dbReference type="OrthoDB" id="552755at2759"/>
<dbReference type="Ensembl" id="ENSSORT00005000666.1">
    <property type="protein sequence ID" value="ENSSORP00005000640.1"/>
    <property type="gene ID" value="ENSSORG00005000419.1"/>
</dbReference>
<feature type="region of interest" description="Disordered" evidence="4">
    <location>
        <begin position="65"/>
        <end position="302"/>
    </location>
</feature>
<evidence type="ECO:0000256" key="3">
    <source>
        <dbReference type="ARBA" id="ARBA00023242"/>
    </source>
</evidence>
<feature type="domain" description="Histone chaperone" evidence="5">
    <location>
        <begin position="364"/>
        <end position="396"/>
    </location>
</feature>
<dbReference type="CTD" id="8479"/>
<keyword evidence="3" id="KW-0539">Nucleus</keyword>
<dbReference type="SMART" id="SM01082">
    <property type="entry name" value="CHZ"/>
    <property type="match status" value="1"/>
</dbReference>
<dbReference type="PANTHER" id="PTHR15410">
    <property type="entry name" value="HIRA-INTERACTING PROTEIN 3"/>
    <property type="match status" value="1"/>
</dbReference>
<dbReference type="RefSeq" id="XP_029996925.1">
    <property type="nucleotide sequence ID" value="XM_030141065.1"/>
</dbReference>
<dbReference type="AlphaFoldDB" id="A0A672YBC5"/>
<organism evidence="6 7">
    <name type="scientific">Sphaeramia orbicularis</name>
    <name type="common">orbiculate cardinalfish</name>
    <dbReference type="NCBI Taxonomy" id="375764"/>
    <lineage>
        <taxon>Eukaryota</taxon>
        <taxon>Metazoa</taxon>
        <taxon>Chordata</taxon>
        <taxon>Craniata</taxon>
        <taxon>Vertebrata</taxon>
        <taxon>Euteleostomi</taxon>
        <taxon>Actinopterygii</taxon>
        <taxon>Neopterygii</taxon>
        <taxon>Teleostei</taxon>
        <taxon>Neoteleostei</taxon>
        <taxon>Acanthomorphata</taxon>
        <taxon>Gobiaria</taxon>
        <taxon>Kurtiformes</taxon>
        <taxon>Apogonoidei</taxon>
        <taxon>Apogonidae</taxon>
        <taxon>Apogoninae</taxon>
        <taxon>Sphaeramia</taxon>
    </lineage>
</organism>
<name>A0A672YBC5_9TELE</name>
<feature type="compositionally biased region" description="Basic and acidic residues" evidence="4">
    <location>
        <begin position="172"/>
        <end position="181"/>
    </location>
</feature>
<evidence type="ECO:0000313" key="7">
    <source>
        <dbReference type="Proteomes" id="UP000472271"/>
    </source>
</evidence>
<keyword evidence="7" id="KW-1185">Reference proteome</keyword>
<comment type="subcellular location">
    <subcellularLocation>
        <location evidence="1">Nucleus</location>
    </subcellularLocation>
</comment>
<dbReference type="GeneID" id="115424003"/>
<sequence>MKVSEKESQTIRKFVRRQLRDEPDLSTLTIGILKRRYLEYVGHESLSSEAKHFMKRVVEEELVKMQDNDCNGSDSEVKVPQNKRKREEESDGVVTESEDESRAKKSRRVSNSSSESEDEKENKTASESSEDEEQIKAGSGGAKKKAETTKKKTNKATERQISSDDSSDEETKEAQMDDGLKENSASPKEPTRKKDNTVNNGKRKSSKTSEDESDSDSKSERSAKRDSNESSDDDDDDDDNNEKEERVTVEKRDEDSDSSSLPSIEDDEEADKPKKEVKKKKKKEKKTKAVTKQEKTKSERDGTKAVARLKHYITLCGVRRNYKKLFENCHSVHSQVAVLKKELEDLGVEGHPSIQKCKKIRMKRERAQEIAELDVNNIIFSQGRPKRRGVLNEQQKSPSSTYQRTLSSGSDSDQENKTHKTQRRTTDWSSLQGIISDDADSD</sequence>
<feature type="compositionally biased region" description="Basic and acidic residues" evidence="4">
    <location>
        <begin position="291"/>
        <end position="302"/>
    </location>
</feature>
<evidence type="ECO:0000256" key="2">
    <source>
        <dbReference type="ARBA" id="ARBA00023186"/>
    </source>
</evidence>
<evidence type="ECO:0000256" key="1">
    <source>
        <dbReference type="ARBA" id="ARBA00004123"/>
    </source>
</evidence>
<proteinExistence type="predicted"/>
<evidence type="ECO:0000259" key="5">
    <source>
        <dbReference type="SMART" id="SM01082"/>
    </source>
</evidence>
<dbReference type="Ensembl" id="ENSSORT00005000664.1">
    <property type="protein sequence ID" value="ENSSORP00005000638.1"/>
    <property type="gene ID" value="ENSSORG00005000419.1"/>
</dbReference>
<keyword evidence="2" id="KW-0143">Chaperone</keyword>